<dbReference type="InterPro" id="IPR050598">
    <property type="entry name" value="AminoAcid_Transporter"/>
</dbReference>
<name>A0A1I7SWG1_BURXY</name>
<keyword evidence="4" id="KW-0472">Membrane</keyword>
<dbReference type="WBParaSite" id="BXY_1739200.1">
    <property type="protein sequence ID" value="BXY_1739200.1"/>
    <property type="gene ID" value="BXY_1739200"/>
</dbReference>
<dbReference type="GO" id="GO:0015179">
    <property type="term" value="F:L-amino acid transmembrane transporter activity"/>
    <property type="evidence" value="ECO:0007669"/>
    <property type="project" value="TreeGrafter"/>
</dbReference>
<evidence type="ECO:0000256" key="3">
    <source>
        <dbReference type="ARBA" id="ARBA00022989"/>
    </source>
</evidence>
<evidence type="ECO:0000256" key="2">
    <source>
        <dbReference type="ARBA" id="ARBA00022692"/>
    </source>
</evidence>
<dbReference type="InterPro" id="IPR002293">
    <property type="entry name" value="AA/rel_permease1"/>
</dbReference>
<dbReference type="PANTHER" id="PTHR11785">
    <property type="entry name" value="AMINO ACID TRANSPORTER"/>
    <property type="match status" value="1"/>
</dbReference>
<evidence type="ECO:0000256" key="1">
    <source>
        <dbReference type="ARBA" id="ARBA00004141"/>
    </source>
</evidence>
<dbReference type="PIRSF" id="PIRSF006060">
    <property type="entry name" value="AA_transporter"/>
    <property type="match status" value="1"/>
</dbReference>
<accession>A0A1I7SWG1</accession>
<keyword evidence="3" id="KW-1133">Transmembrane helix</keyword>
<dbReference type="Pfam" id="PF13520">
    <property type="entry name" value="AA_permease_2"/>
    <property type="match status" value="1"/>
</dbReference>
<dbReference type="Proteomes" id="UP000095284">
    <property type="component" value="Unplaced"/>
</dbReference>
<evidence type="ECO:0000313" key="6">
    <source>
        <dbReference type="WBParaSite" id="BXY_1739200.1"/>
    </source>
</evidence>
<organism evidence="5 6">
    <name type="scientific">Bursaphelenchus xylophilus</name>
    <name type="common">Pinewood nematode worm</name>
    <name type="synonym">Aphelenchoides xylophilus</name>
    <dbReference type="NCBI Taxonomy" id="6326"/>
    <lineage>
        <taxon>Eukaryota</taxon>
        <taxon>Metazoa</taxon>
        <taxon>Ecdysozoa</taxon>
        <taxon>Nematoda</taxon>
        <taxon>Chromadorea</taxon>
        <taxon>Rhabditida</taxon>
        <taxon>Tylenchina</taxon>
        <taxon>Tylenchomorpha</taxon>
        <taxon>Aphelenchoidea</taxon>
        <taxon>Aphelenchoididae</taxon>
        <taxon>Bursaphelenchus</taxon>
    </lineage>
</organism>
<proteinExistence type="predicted"/>
<dbReference type="GO" id="GO:0016020">
    <property type="term" value="C:membrane"/>
    <property type="evidence" value="ECO:0007669"/>
    <property type="project" value="UniProtKB-SubCell"/>
</dbReference>
<dbReference type="Gene3D" id="1.20.1740.10">
    <property type="entry name" value="Amino acid/polyamine transporter I"/>
    <property type="match status" value="1"/>
</dbReference>
<dbReference type="AlphaFoldDB" id="A0A1I7SWG1"/>
<reference evidence="6" key="1">
    <citation type="submission" date="2016-11" db="UniProtKB">
        <authorList>
            <consortium name="WormBaseParasite"/>
        </authorList>
    </citation>
    <scope>IDENTIFICATION</scope>
</reference>
<evidence type="ECO:0000313" key="5">
    <source>
        <dbReference type="Proteomes" id="UP000095284"/>
    </source>
</evidence>
<keyword evidence="2" id="KW-0812">Transmembrane</keyword>
<dbReference type="PANTHER" id="PTHR11785:SF115">
    <property type="entry name" value="AMINO ACID TRANSPORTER"/>
    <property type="match status" value="1"/>
</dbReference>
<comment type="subcellular location">
    <subcellularLocation>
        <location evidence="1">Membrane</location>
        <topology evidence="1">Multi-pass membrane protein</topology>
    </subcellularLocation>
</comment>
<dbReference type="eggNOG" id="KOG1287">
    <property type="taxonomic scope" value="Eukaryota"/>
</dbReference>
<sequence length="476" mass="52296">MAESSNKLGLWGSCAYCMGGMIGSGIFLSSSSILKFCGSYGISLIVWALAGLITVMAALVYLEMGTSIPVNGGGYAYLTRAGWHPLASSFFWLGTFFTYPSTLAALSVGVAENVAKGLKILLEYDDFVENLLRMILAVGSILFVSFLNLGKSIRFQASVTSAKIVVIVLIVIIGIVYLFQGHTQVFDDFMNGSANDPLDIVMAVYIGLFSYSGYEVLNVVMGEIRRRVLTTFIAGTGTVLVVMFIYLTVNVSYFTVLSKKEILGSSAVSVAFFDESLHFIGKYVPFIVSFLLLSNLNMVIFGAGRFMATGAKNKVMPAVIGYTHKASGSPRLAILIQMLISIGLSFVSELSTLISYMSFAEVLDRFIVLSAFLYMRYHQFKFAEDAFRNPILIIVIYLAICGGLICLPIYRVGHPLTKKTKLTLGTDSCVDRPFNCICGHRSVFYIILYPKQGITSADISKPHSTEDMFHIRYKRK</sequence>
<protein>
    <submittedName>
        <fullName evidence="6">Amino acid transporter</fullName>
    </submittedName>
</protein>
<evidence type="ECO:0000256" key="4">
    <source>
        <dbReference type="ARBA" id="ARBA00023136"/>
    </source>
</evidence>